<keyword evidence="1" id="KW-0472">Membrane</keyword>
<evidence type="ECO:0000313" key="3">
    <source>
        <dbReference type="Proteomes" id="UP000695007"/>
    </source>
</evidence>
<evidence type="ECO:0000313" key="4">
    <source>
        <dbReference type="RefSeq" id="XP_011502040.1"/>
    </source>
</evidence>
<proteinExistence type="predicted"/>
<dbReference type="KEGG" id="csol:105365545"/>
<dbReference type="AlphaFoldDB" id="A0AAJ6YPU9"/>
<keyword evidence="2" id="KW-0732">Signal</keyword>
<feature type="transmembrane region" description="Helical" evidence="1">
    <location>
        <begin position="425"/>
        <end position="443"/>
    </location>
</feature>
<keyword evidence="1" id="KW-0812">Transmembrane</keyword>
<evidence type="ECO:0000256" key="1">
    <source>
        <dbReference type="SAM" id="Phobius"/>
    </source>
</evidence>
<organism evidence="3 4">
    <name type="scientific">Ceratosolen solmsi marchali</name>
    <dbReference type="NCBI Taxonomy" id="326594"/>
    <lineage>
        <taxon>Eukaryota</taxon>
        <taxon>Metazoa</taxon>
        <taxon>Ecdysozoa</taxon>
        <taxon>Arthropoda</taxon>
        <taxon>Hexapoda</taxon>
        <taxon>Insecta</taxon>
        <taxon>Pterygota</taxon>
        <taxon>Neoptera</taxon>
        <taxon>Endopterygota</taxon>
        <taxon>Hymenoptera</taxon>
        <taxon>Apocrita</taxon>
        <taxon>Proctotrupomorpha</taxon>
        <taxon>Chalcidoidea</taxon>
        <taxon>Agaonidae</taxon>
        <taxon>Agaoninae</taxon>
        <taxon>Ceratosolen</taxon>
    </lineage>
</organism>
<feature type="signal peptide" evidence="2">
    <location>
        <begin position="1"/>
        <end position="21"/>
    </location>
</feature>
<feature type="chain" id="PRO_5042614032" evidence="2">
    <location>
        <begin position="22"/>
        <end position="444"/>
    </location>
</feature>
<sequence length="444" mass="49655">MSRIFVSAALYLGLLISLANGQNCAEDKVRKCITIAEPILKDPHLIFPDNMNDINIVCKTWSDFVDCIRRYIDKCFSKVRKDQFNTAVEPPIASVHQMCSISSYQAEYLRYAGCIKATVIETEHCGGHYSALVTEVSQENVRKANLCCAYHNFRTCVIRKTQLRCDGNQAEGIAARFSRQVLDKAFNFLQDQCLNYIPDTTKCSLIMRNKSGGTLISRLGEGRSVTFEAPNRLNSRKSAHVELHHDKLSDAKDALVTNTAQSSTYETTGQLPNFTNDQYPFMTHNGSPTETNEYVDSRTSIDVQIPFTSAPFDTQAYQTVKYSQVNGEIPEEDTSRKAEPTYHTPIVESSAPIEAATQRPSSYGRAISWTSPPTPSTSEIPDWATSTWLTYNQDLTTEEIYPAAGSFGGNNIDEPNQQGLSRNGGISYTATFFYIFIMCFFAFI</sequence>
<feature type="non-terminal residue" evidence="4">
    <location>
        <position position="444"/>
    </location>
</feature>
<dbReference type="PANTHER" id="PTHR33964">
    <property type="entry name" value="RE45066P-RELATED"/>
    <property type="match status" value="1"/>
</dbReference>
<evidence type="ECO:0000256" key="2">
    <source>
        <dbReference type="SAM" id="SignalP"/>
    </source>
</evidence>
<name>A0AAJ6YPU9_9HYME</name>
<gene>
    <name evidence="4" type="primary">LOC105365545</name>
</gene>
<reference evidence="4" key="1">
    <citation type="submission" date="2025-08" db="UniProtKB">
        <authorList>
            <consortium name="RefSeq"/>
        </authorList>
    </citation>
    <scope>IDENTIFICATION</scope>
</reference>
<dbReference type="Proteomes" id="UP000695007">
    <property type="component" value="Unplaced"/>
</dbReference>
<dbReference type="PANTHER" id="PTHR33964:SF9">
    <property type="match status" value="1"/>
</dbReference>
<dbReference type="RefSeq" id="XP_011502040.1">
    <property type="nucleotide sequence ID" value="XM_011503738.1"/>
</dbReference>
<dbReference type="GeneID" id="105365545"/>
<accession>A0AAJ6YPU9</accession>
<protein>
    <submittedName>
        <fullName evidence="4">Uncharacterized protein LOC105365545</fullName>
    </submittedName>
</protein>
<keyword evidence="1" id="KW-1133">Transmembrane helix</keyword>
<keyword evidence="3" id="KW-1185">Reference proteome</keyword>